<organism evidence="1 2">
    <name type="scientific">Trichloromonas acetexigens</name>
    <dbReference type="NCBI Taxonomy" id="38815"/>
    <lineage>
        <taxon>Bacteria</taxon>
        <taxon>Pseudomonadati</taxon>
        <taxon>Thermodesulfobacteriota</taxon>
        <taxon>Desulfuromonadia</taxon>
        <taxon>Desulfuromonadales</taxon>
        <taxon>Trichloromonadaceae</taxon>
        <taxon>Trichloromonas</taxon>
    </lineage>
</organism>
<accession>A0A550JES4</accession>
<reference evidence="1 2" key="1">
    <citation type="submission" date="2019-07" db="EMBL/GenBank/DDBJ databases">
        <title>Insights of Desulfuromonas acetexigens electromicrobiology.</title>
        <authorList>
            <person name="Katuri K."/>
            <person name="Sapireddy V."/>
            <person name="Shaw D.R."/>
            <person name="Saikaly P."/>
        </authorList>
    </citation>
    <scope>NUCLEOTIDE SEQUENCE [LARGE SCALE GENOMIC DNA]</scope>
    <source>
        <strain evidence="1 2">2873</strain>
    </source>
</reference>
<keyword evidence="2" id="KW-1185">Reference proteome</keyword>
<comment type="caution">
    <text evidence="1">The sequence shown here is derived from an EMBL/GenBank/DDBJ whole genome shotgun (WGS) entry which is preliminary data.</text>
</comment>
<protein>
    <submittedName>
        <fullName evidence="1">Uncharacterized protein</fullName>
    </submittedName>
</protein>
<gene>
    <name evidence="1" type="ORF">FL622_07965</name>
</gene>
<name>A0A550JES4_9BACT</name>
<dbReference type="NCBIfam" id="NF041621">
    <property type="entry name" value="MXAN_5187_C_dom"/>
    <property type="match status" value="1"/>
</dbReference>
<sequence>MNDRLLILRDLGEIEQELKELVILYEQYFAGVEKREPLKQREHLARRLRHFVNRRIIQTDARFRYQTLAARYHSYSSHWDRILRLIDEGRYDRHTAKLKNASSLAEEPIPTATAADPGDKIYQDLLAARQSCGIAGPPPDPRQVKLFLENQRDKIREKFGDRAVEFRVEIEDGKPKIKVRAKK</sequence>
<dbReference type="Proteomes" id="UP000317155">
    <property type="component" value="Unassembled WGS sequence"/>
</dbReference>
<dbReference type="RefSeq" id="WP_092057559.1">
    <property type="nucleotide sequence ID" value="NZ_FOJJ01000037.1"/>
</dbReference>
<evidence type="ECO:0000313" key="2">
    <source>
        <dbReference type="Proteomes" id="UP000317155"/>
    </source>
</evidence>
<dbReference type="OrthoDB" id="5498296at2"/>
<dbReference type="EMBL" id="VJVV01000005">
    <property type="protein sequence ID" value="TRO81732.1"/>
    <property type="molecule type" value="Genomic_DNA"/>
</dbReference>
<evidence type="ECO:0000313" key="1">
    <source>
        <dbReference type="EMBL" id="TRO81732.1"/>
    </source>
</evidence>
<proteinExistence type="predicted"/>
<dbReference type="AlphaFoldDB" id="A0A550JES4"/>